<evidence type="ECO:0000256" key="11">
    <source>
        <dbReference type="HAMAP-Rule" id="MF_00766"/>
    </source>
</evidence>
<comment type="function">
    <text evidence="11">Peptidoglycan polymerase that catalyzes glycan chain elongation from lipid-linked precursors.</text>
</comment>
<dbReference type="GO" id="GO:0008955">
    <property type="term" value="F:peptidoglycan glycosyltransferase activity"/>
    <property type="evidence" value="ECO:0007669"/>
    <property type="project" value="UniProtKB-UniRule"/>
</dbReference>
<evidence type="ECO:0000313" key="13">
    <source>
        <dbReference type="EMBL" id="AJP49109.1"/>
    </source>
</evidence>
<dbReference type="UniPathway" id="UPA00219"/>
<dbReference type="GO" id="GO:0009252">
    <property type="term" value="P:peptidoglycan biosynthetic process"/>
    <property type="evidence" value="ECO:0007669"/>
    <property type="project" value="UniProtKB-UniRule"/>
</dbReference>
<dbReference type="InterPro" id="IPR023346">
    <property type="entry name" value="Lysozyme-like_dom_sf"/>
</dbReference>
<dbReference type="Proteomes" id="UP000061603">
    <property type="component" value="Chromosome"/>
</dbReference>
<keyword evidence="5 11" id="KW-0812">Transmembrane</keyword>
<comment type="subcellular location">
    <subcellularLocation>
        <location evidence="11">Cell inner membrane</location>
        <topology evidence="11">Single-pass membrane protein</topology>
    </subcellularLocation>
</comment>
<evidence type="ECO:0000256" key="10">
    <source>
        <dbReference type="ARBA" id="ARBA00023316"/>
    </source>
</evidence>
<evidence type="ECO:0000256" key="3">
    <source>
        <dbReference type="ARBA" id="ARBA00022676"/>
    </source>
</evidence>
<protein>
    <recommendedName>
        <fullName evidence="11">Biosynthetic peptidoglycan transglycosylase</fullName>
        <ecNumber evidence="11">2.4.99.28</ecNumber>
    </recommendedName>
    <alternativeName>
        <fullName evidence="11">Glycan polymerase</fullName>
    </alternativeName>
    <alternativeName>
        <fullName evidence="11">Peptidoglycan glycosyltransferase MtgA</fullName>
        <shortName evidence="11">PGT</shortName>
    </alternativeName>
</protein>
<dbReference type="GO" id="GO:0009274">
    <property type="term" value="C:peptidoglycan-based cell wall"/>
    <property type="evidence" value="ECO:0007669"/>
    <property type="project" value="InterPro"/>
</dbReference>
<keyword evidence="3 11" id="KW-0328">Glycosyltransferase</keyword>
<feature type="domain" description="Glycosyl transferase family 51" evidence="12">
    <location>
        <begin position="57"/>
        <end position="225"/>
    </location>
</feature>
<organism evidence="13 14">
    <name type="scientific">Rugosibacter aromaticivorans</name>
    <dbReference type="NCBI Taxonomy" id="1565605"/>
    <lineage>
        <taxon>Bacteria</taxon>
        <taxon>Pseudomonadati</taxon>
        <taxon>Pseudomonadota</taxon>
        <taxon>Betaproteobacteria</taxon>
        <taxon>Nitrosomonadales</taxon>
        <taxon>Sterolibacteriaceae</taxon>
        <taxon>Rugosibacter</taxon>
    </lineage>
</organism>
<comment type="similarity">
    <text evidence="11">Belongs to the glycosyltransferase 51 family.</text>
</comment>
<dbReference type="PANTHER" id="PTHR30400:SF0">
    <property type="entry name" value="BIOSYNTHETIC PEPTIDOGLYCAN TRANSGLYCOSYLASE"/>
    <property type="match status" value="1"/>
</dbReference>
<evidence type="ECO:0000256" key="5">
    <source>
        <dbReference type="ARBA" id="ARBA00022692"/>
    </source>
</evidence>
<name>A0A0C5JBL3_9PROT</name>
<proteinExistence type="inferred from homology"/>
<comment type="catalytic activity">
    <reaction evidence="11">
        <text>[GlcNAc-(1-&gt;4)-Mur2Ac(oyl-L-Ala-gamma-D-Glu-L-Lys-D-Ala-D-Ala)](n)-di-trans,octa-cis-undecaprenyl diphosphate + beta-D-GlcNAc-(1-&gt;4)-Mur2Ac(oyl-L-Ala-gamma-D-Glu-L-Lys-D-Ala-D-Ala)-di-trans,octa-cis-undecaprenyl diphosphate = [GlcNAc-(1-&gt;4)-Mur2Ac(oyl-L-Ala-gamma-D-Glu-L-Lys-D-Ala-D-Ala)](n+1)-di-trans,octa-cis-undecaprenyl diphosphate + di-trans,octa-cis-undecaprenyl diphosphate + H(+)</text>
        <dbReference type="Rhea" id="RHEA:23708"/>
        <dbReference type="Rhea" id="RHEA-COMP:9602"/>
        <dbReference type="Rhea" id="RHEA-COMP:9603"/>
        <dbReference type="ChEBI" id="CHEBI:15378"/>
        <dbReference type="ChEBI" id="CHEBI:58405"/>
        <dbReference type="ChEBI" id="CHEBI:60033"/>
        <dbReference type="ChEBI" id="CHEBI:78435"/>
        <dbReference type="EC" id="2.4.99.28"/>
    </reaction>
</comment>
<comment type="pathway">
    <text evidence="11">Cell wall biogenesis; peptidoglycan biosynthesis.</text>
</comment>
<dbReference type="Gene3D" id="1.10.3810.10">
    <property type="entry name" value="Biosynthetic peptidoglycan transglycosylase-like"/>
    <property type="match status" value="1"/>
</dbReference>
<keyword evidence="2 11" id="KW-0997">Cell inner membrane</keyword>
<dbReference type="AlphaFoldDB" id="A0A0C5JBL3"/>
<evidence type="ECO:0000256" key="1">
    <source>
        <dbReference type="ARBA" id="ARBA00022475"/>
    </source>
</evidence>
<dbReference type="EC" id="2.4.99.28" evidence="11"/>
<evidence type="ECO:0000256" key="8">
    <source>
        <dbReference type="ARBA" id="ARBA00022989"/>
    </source>
</evidence>
<dbReference type="SUPFAM" id="SSF53955">
    <property type="entry name" value="Lysozyme-like"/>
    <property type="match status" value="1"/>
</dbReference>
<dbReference type="HOGENOM" id="CLU_006354_1_0_4"/>
<evidence type="ECO:0000256" key="4">
    <source>
        <dbReference type="ARBA" id="ARBA00022679"/>
    </source>
</evidence>
<dbReference type="PANTHER" id="PTHR30400">
    <property type="entry name" value="MONOFUNCTIONAL BIOSYNTHETIC PEPTIDOGLYCAN TRANSGLYCOSYLASE"/>
    <property type="match status" value="1"/>
</dbReference>
<reference evidence="13 14" key="1">
    <citation type="journal article" date="2015" name="Genome Announc.">
        <title>Complete Genome Sequence of a Novel Bacterium within the Family Rhodocyclaceae That Degrades Polycyclic Aromatic Hydrocarbons.</title>
        <authorList>
            <person name="Singleton D.R."/>
            <person name="Dickey A.N."/>
            <person name="Scholl E.H."/>
            <person name="Wright F.A."/>
            <person name="Aitken M.D."/>
        </authorList>
    </citation>
    <scope>NUCLEOTIDE SEQUENCE [LARGE SCALE GENOMIC DNA]</scope>
    <source>
        <strain evidence="14">PG1-Ca6</strain>
    </source>
</reference>
<dbReference type="NCBIfam" id="TIGR02070">
    <property type="entry name" value="mono_pep_trsgly"/>
    <property type="match status" value="1"/>
</dbReference>
<accession>A0A0C5JBL3</accession>
<keyword evidence="9 11" id="KW-0472">Membrane</keyword>
<dbReference type="PATRIC" id="fig|1565605.3.peg.2760"/>
<dbReference type="InterPro" id="IPR036950">
    <property type="entry name" value="PBP_transglycosylase"/>
</dbReference>
<evidence type="ECO:0000256" key="7">
    <source>
        <dbReference type="ARBA" id="ARBA00022984"/>
    </source>
</evidence>
<gene>
    <name evidence="11" type="primary">mtgA</name>
    <name evidence="13" type="ORF">PG1C_13040</name>
</gene>
<keyword evidence="14" id="KW-1185">Reference proteome</keyword>
<evidence type="ECO:0000256" key="6">
    <source>
        <dbReference type="ARBA" id="ARBA00022960"/>
    </source>
</evidence>
<keyword evidence="6 11" id="KW-0133">Cell shape</keyword>
<dbReference type="InterPro" id="IPR011812">
    <property type="entry name" value="Pep_trsgly"/>
</dbReference>
<dbReference type="KEGG" id="rbu:PG1C_13040"/>
<sequence>MRSAPHWLKLGLAWMIGLLLLWQFWYLGWVAWWKWVDPGTTSFQSQQLAEIHEKNPQAELHRQWVPYEKISIQLKRAVVAAEDDKFIDHEGFDWDGMQKAIQKNQKKGRVVAGGSTITQQLAKNLLLSPNKSALRKGEEAIITLWLELLWDKRRILEVYLNEVEWGEGIFGAEAAARHYFGVSASQLTAAQAARLAVMLPAPRRFEKNPYSAYINHRTQRILGRMRYAEVPA</sequence>
<dbReference type="GO" id="GO:0016763">
    <property type="term" value="F:pentosyltransferase activity"/>
    <property type="evidence" value="ECO:0007669"/>
    <property type="project" value="InterPro"/>
</dbReference>
<dbReference type="GO" id="GO:0008360">
    <property type="term" value="P:regulation of cell shape"/>
    <property type="evidence" value="ECO:0007669"/>
    <property type="project" value="UniProtKB-KW"/>
</dbReference>
<evidence type="ECO:0000313" key="14">
    <source>
        <dbReference type="Proteomes" id="UP000061603"/>
    </source>
</evidence>
<dbReference type="InterPro" id="IPR001264">
    <property type="entry name" value="Glyco_trans_51"/>
</dbReference>
<dbReference type="Pfam" id="PF00912">
    <property type="entry name" value="Transgly"/>
    <property type="match status" value="1"/>
</dbReference>
<dbReference type="RefSeq" id="WP_202635206.1">
    <property type="nucleotide sequence ID" value="NZ_CP010554.1"/>
</dbReference>
<keyword evidence="4 11" id="KW-0808">Transferase</keyword>
<keyword evidence="7 11" id="KW-0573">Peptidoglycan synthesis</keyword>
<dbReference type="EMBL" id="CP010554">
    <property type="protein sequence ID" value="AJP49109.1"/>
    <property type="molecule type" value="Genomic_DNA"/>
</dbReference>
<dbReference type="HAMAP" id="MF_00766">
    <property type="entry name" value="PGT_MtgA"/>
    <property type="match status" value="1"/>
</dbReference>
<dbReference type="STRING" id="1565605.PG1C_13040"/>
<evidence type="ECO:0000256" key="2">
    <source>
        <dbReference type="ARBA" id="ARBA00022519"/>
    </source>
</evidence>
<dbReference type="GO" id="GO:0071555">
    <property type="term" value="P:cell wall organization"/>
    <property type="evidence" value="ECO:0007669"/>
    <property type="project" value="UniProtKB-KW"/>
</dbReference>
<keyword evidence="1 11" id="KW-1003">Cell membrane</keyword>
<keyword evidence="10 11" id="KW-0961">Cell wall biogenesis/degradation</keyword>
<feature type="transmembrane region" description="Helical" evidence="11">
    <location>
        <begin position="12"/>
        <end position="35"/>
    </location>
</feature>
<evidence type="ECO:0000259" key="12">
    <source>
        <dbReference type="Pfam" id="PF00912"/>
    </source>
</evidence>
<evidence type="ECO:0000256" key="9">
    <source>
        <dbReference type="ARBA" id="ARBA00023136"/>
    </source>
</evidence>
<keyword evidence="8 11" id="KW-1133">Transmembrane helix</keyword>
<dbReference type="GO" id="GO:0005886">
    <property type="term" value="C:plasma membrane"/>
    <property type="evidence" value="ECO:0007669"/>
    <property type="project" value="UniProtKB-SubCell"/>
</dbReference>